<comment type="subcellular location">
    <subcellularLocation>
        <location evidence="1">Membrane</location>
        <topology evidence="1">Multi-pass membrane protein</topology>
    </subcellularLocation>
</comment>
<sequence>MEFDLDLSTIDLELKFRNLTFDKDFFAEFRTPEQKAFAGIYIALFFIGILSNLLVVLVLGLSRDGLKSPSGLYAFHLALANALLIMSLPFAADQKLNAFWRYGTFLCKSSEAIKLVNFFASIFLLLGHSENLKALL</sequence>
<keyword evidence="6" id="KW-0675">Receptor</keyword>
<name>A0ABN7SLQ3_OIKDI</name>
<accession>A0ABN7SLQ3</accession>
<evidence type="ECO:0000256" key="5">
    <source>
        <dbReference type="ARBA" id="ARBA00023136"/>
    </source>
</evidence>
<keyword evidence="4" id="KW-0297">G-protein coupled receptor</keyword>
<dbReference type="Pfam" id="PF00001">
    <property type="entry name" value="7tm_1"/>
    <property type="match status" value="1"/>
</dbReference>
<evidence type="ECO:0000259" key="9">
    <source>
        <dbReference type="PROSITE" id="PS50262"/>
    </source>
</evidence>
<dbReference type="SUPFAM" id="SSF81321">
    <property type="entry name" value="Family A G protein-coupled receptor-like"/>
    <property type="match status" value="1"/>
</dbReference>
<feature type="domain" description="G-protein coupled receptors family 1 profile" evidence="9">
    <location>
        <begin position="51"/>
        <end position="136"/>
    </location>
</feature>
<gene>
    <name evidence="10" type="ORF">OKIOD_LOCUS6887</name>
</gene>
<evidence type="ECO:0000256" key="6">
    <source>
        <dbReference type="ARBA" id="ARBA00023170"/>
    </source>
</evidence>
<evidence type="ECO:0000256" key="4">
    <source>
        <dbReference type="ARBA" id="ARBA00023040"/>
    </source>
</evidence>
<evidence type="ECO:0000313" key="10">
    <source>
        <dbReference type="EMBL" id="CAG5098010.1"/>
    </source>
</evidence>
<keyword evidence="2 8" id="KW-0812">Transmembrane</keyword>
<evidence type="ECO:0000256" key="2">
    <source>
        <dbReference type="ARBA" id="ARBA00022692"/>
    </source>
</evidence>
<dbReference type="PANTHER" id="PTHR10489">
    <property type="entry name" value="CELL ADHESION MOLECULE"/>
    <property type="match status" value="1"/>
</dbReference>
<evidence type="ECO:0000256" key="8">
    <source>
        <dbReference type="SAM" id="Phobius"/>
    </source>
</evidence>
<protein>
    <submittedName>
        <fullName evidence="10">Oidioi.mRNA.OKI2018_I69.XSR.g15329.t1.cds</fullName>
    </submittedName>
</protein>
<evidence type="ECO:0000256" key="7">
    <source>
        <dbReference type="ARBA" id="ARBA00023224"/>
    </source>
</evidence>
<dbReference type="InterPro" id="IPR017452">
    <property type="entry name" value="GPCR_Rhodpsn_7TM"/>
</dbReference>
<dbReference type="EMBL" id="OU015569">
    <property type="protein sequence ID" value="CAG5098010.1"/>
    <property type="molecule type" value="Genomic_DNA"/>
</dbReference>
<organism evidence="10 11">
    <name type="scientific">Oikopleura dioica</name>
    <name type="common">Tunicate</name>
    <dbReference type="NCBI Taxonomy" id="34765"/>
    <lineage>
        <taxon>Eukaryota</taxon>
        <taxon>Metazoa</taxon>
        <taxon>Chordata</taxon>
        <taxon>Tunicata</taxon>
        <taxon>Appendicularia</taxon>
        <taxon>Copelata</taxon>
        <taxon>Oikopleuridae</taxon>
        <taxon>Oikopleura</taxon>
    </lineage>
</organism>
<dbReference type="PRINTS" id="PR00237">
    <property type="entry name" value="GPCRRHODOPSN"/>
</dbReference>
<evidence type="ECO:0000256" key="3">
    <source>
        <dbReference type="ARBA" id="ARBA00022989"/>
    </source>
</evidence>
<dbReference type="PROSITE" id="PS50262">
    <property type="entry name" value="G_PROTEIN_RECEP_F1_2"/>
    <property type="match status" value="1"/>
</dbReference>
<keyword evidence="11" id="KW-1185">Reference proteome</keyword>
<dbReference type="InterPro" id="IPR050119">
    <property type="entry name" value="CCR1-9-like"/>
</dbReference>
<reference evidence="10 11" key="1">
    <citation type="submission" date="2021-04" db="EMBL/GenBank/DDBJ databases">
        <authorList>
            <person name="Bliznina A."/>
        </authorList>
    </citation>
    <scope>NUCLEOTIDE SEQUENCE [LARGE SCALE GENOMIC DNA]</scope>
</reference>
<proteinExistence type="predicted"/>
<keyword evidence="5 8" id="KW-0472">Membrane</keyword>
<dbReference type="InterPro" id="IPR000276">
    <property type="entry name" value="GPCR_Rhodpsn"/>
</dbReference>
<dbReference type="Proteomes" id="UP001158576">
    <property type="component" value="Chromosome XSR"/>
</dbReference>
<keyword evidence="3 8" id="KW-1133">Transmembrane helix</keyword>
<evidence type="ECO:0000256" key="1">
    <source>
        <dbReference type="ARBA" id="ARBA00004141"/>
    </source>
</evidence>
<keyword evidence="7" id="KW-0807">Transducer</keyword>
<feature type="transmembrane region" description="Helical" evidence="8">
    <location>
        <begin position="38"/>
        <end position="61"/>
    </location>
</feature>
<evidence type="ECO:0000313" key="11">
    <source>
        <dbReference type="Proteomes" id="UP001158576"/>
    </source>
</evidence>
<dbReference type="PANTHER" id="PTHR10489:SF932">
    <property type="entry name" value="G-PROTEIN COUPLED RECEPTORS FAMILY 1 PROFILE DOMAIN-CONTAINING PROTEIN"/>
    <property type="match status" value="1"/>
</dbReference>
<dbReference type="Gene3D" id="1.20.1070.10">
    <property type="entry name" value="Rhodopsin 7-helix transmembrane proteins"/>
    <property type="match status" value="1"/>
</dbReference>
<feature type="transmembrane region" description="Helical" evidence="8">
    <location>
        <begin position="73"/>
        <end position="92"/>
    </location>
</feature>